<evidence type="ECO:0000256" key="1">
    <source>
        <dbReference type="SAM" id="SignalP"/>
    </source>
</evidence>
<dbReference type="EMBL" id="CP120682">
    <property type="protein sequence ID" value="WKN35174.1"/>
    <property type="molecule type" value="Genomic_DNA"/>
</dbReference>
<keyword evidence="1" id="KW-0732">Signal</keyword>
<protein>
    <submittedName>
        <fullName evidence="2">Uncharacterized protein</fullName>
    </submittedName>
</protein>
<feature type="chain" id="PRO_5041410183" evidence="1">
    <location>
        <begin position="23"/>
        <end position="722"/>
    </location>
</feature>
<proteinExistence type="predicted"/>
<organism evidence="2">
    <name type="scientific">Roseihalotalea indica</name>
    <dbReference type="NCBI Taxonomy" id="2867963"/>
    <lineage>
        <taxon>Bacteria</taxon>
        <taxon>Pseudomonadati</taxon>
        <taxon>Bacteroidota</taxon>
        <taxon>Cytophagia</taxon>
        <taxon>Cytophagales</taxon>
        <taxon>Catalimonadaceae</taxon>
        <taxon>Roseihalotalea</taxon>
    </lineage>
</organism>
<dbReference type="Gene3D" id="2.130.10.10">
    <property type="entry name" value="YVTN repeat-like/Quinoprotein amine dehydrogenase"/>
    <property type="match status" value="1"/>
</dbReference>
<reference evidence="2" key="2">
    <citation type="journal article" date="2024" name="Antonie Van Leeuwenhoek">
        <title>Roseihalotalea indica gen. nov., sp. nov., a halophilic Bacteroidetes from mesopelagic Southwest Indian Ocean with higher carbohydrate metabolic potential.</title>
        <authorList>
            <person name="Chen B."/>
            <person name="Zhang M."/>
            <person name="Lin D."/>
            <person name="Ye J."/>
            <person name="Tang K."/>
        </authorList>
    </citation>
    <scope>NUCLEOTIDE SEQUENCE</scope>
    <source>
        <strain evidence="2">TK19036</strain>
    </source>
</reference>
<gene>
    <name evidence="2" type="ORF">K4G66_22615</name>
</gene>
<accession>A0AA49GQ28</accession>
<reference evidence="2" key="1">
    <citation type="journal article" date="2023" name="Comput. Struct. Biotechnol. J.">
        <title>Discovery of a novel marine Bacteroidetes with a rich repertoire of carbohydrate-active enzymes.</title>
        <authorList>
            <person name="Chen B."/>
            <person name="Liu G."/>
            <person name="Chen Q."/>
            <person name="Wang H."/>
            <person name="Liu L."/>
            <person name="Tang K."/>
        </authorList>
    </citation>
    <scope>NUCLEOTIDE SEQUENCE</scope>
    <source>
        <strain evidence="2">TK19036</strain>
    </source>
</reference>
<evidence type="ECO:0000313" key="2">
    <source>
        <dbReference type="EMBL" id="WKN35174.1"/>
    </source>
</evidence>
<name>A0AA49GQ28_9BACT</name>
<dbReference type="InterPro" id="IPR015943">
    <property type="entry name" value="WD40/YVTN_repeat-like_dom_sf"/>
</dbReference>
<feature type="signal peptide" evidence="1">
    <location>
        <begin position="1"/>
        <end position="22"/>
    </location>
</feature>
<sequence>MRYLTTSLLLCCFWWLTLPLSATVPDTTYRQPVSVKYTLADELASAQLMKVAVNYDDIVYVLTDQGLYRVIDEQVVRDIGYRPLADKVPVDIAIQEESGHLYYLYPDQFLTNAHAGKPYAALPEGTFSQMAVNRDGAVLVAGERQTAVHQKDAWTSLPDLAASILSLTTNDGQFFALTEGGIYQLAGTEWKELHSAKDATSMAFDGNQLMLGTHDGYYGISPNDGTITTPRINKVPVPQITDLHVTRDGLWAATPQGAFLHQSDSAFRYFSSKRWLDQDKVIDMASDSEGNMYLLTPTGLNKVDYLPMTLAKKADYFEKKIRQRHIRYGFIAEMRLADSADITTGEMIDTDNDGLWSAFYLGSQAYRYAVTQEPKAKRNAWECFEAFERILSINPLEGFPSRTFERKGFKVSDKDRWRNAPDTAWEWKGHTSSDEFVAYIYVASLMDEFLAENDSEKQRVADFMAAIMNHIIDNDYYMVDADGEPTLWGRWNPEYINWYPPTIGDRRLGSLTLIAGLQLTYDLTGDEKFKKEAERMMKKHGYLDNIMIDVHDIKATPGYVHLGHEMGDGGWNHSDDEMAFLTYWVIHRHAFNEELRRQYEETIRQHWEIERPEKNAVWNLITKATEGSFDEEATVWFLREFTLDQIRYNTKNSHRKDLTFREDPGFRNQVTEELLPHDERRIMRYNGNPFELDGGQNALRELTGAEYLLPYWMARYMEVING</sequence>
<dbReference type="AlphaFoldDB" id="A0AA49GQ28"/>